<dbReference type="AlphaFoldDB" id="A0A438LXA7"/>
<sequence>MSVPESDITAPKSVTLRRRLIAEVEELSGPRGFSAATDEALSFWVARKRLRRAIDSYEEDTTEITEAEMEAVVAKVGGL</sequence>
<keyword evidence="2" id="KW-1185">Reference proteome</keyword>
<organism evidence="1 2">
    <name type="scientific">Nonomuraea polychroma</name>
    <dbReference type="NCBI Taxonomy" id="46176"/>
    <lineage>
        <taxon>Bacteria</taxon>
        <taxon>Bacillati</taxon>
        <taxon>Actinomycetota</taxon>
        <taxon>Actinomycetes</taxon>
        <taxon>Streptosporangiales</taxon>
        <taxon>Streptosporangiaceae</taxon>
        <taxon>Nonomuraea</taxon>
    </lineage>
</organism>
<reference evidence="1 2" key="1">
    <citation type="submission" date="2019-01" db="EMBL/GenBank/DDBJ databases">
        <title>Sequencing the genomes of 1000 actinobacteria strains.</title>
        <authorList>
            <person name="Klenk H.-P."/>
        </authorList>
    </citation>
    <scope>NUCLEOTIDE SEQUENCE [LARGE SCALE GENOMIC DNA]</scope>
    <source>
        <strain evidence="1 2">DSM 43925</strain>
    </source>
</reference>
<evidence type="ECO:0000313" key="2">
    <source>
        <dbReference type="Proteomes" id="UP000284824"/>
    </source>
</evidence>
<evidence type="ECO:0000313" key="1">
    <source>
        <dbReference type="EMBL" id="RVX38136.1"/>
    </source>
</evidence>
<protein>
    <submittedName>
        <fullName evidence="1">Uncharacterized protein</fullName>
    </submittedName>
</protein>
<gene>
    <name evidence="1" type="ORF">EDD27_0429</name>
</gene>
<dbReference type="Proteomes" id="UP000284824">
    <property type="component" value="Unassembled WGS sequence"/>
</dbReference>
<accession>A0A438LXA7</accession>
<dbReference type="EMBL" id="SAUN01000001">
    <property type="protein sequence ID" value="RVX38136.1"/>
    <property type="molecule type" value="Genomic_DNA"/>
</dbReference>
<dbReference type="RefSeq" id="WP_127930811.1">
    <property type="nucleotide sequence ID" value="NZ_SAUN01000001.1"/>
</dbReference>
<comment type="caution">
    <text evidence="1">The sequence shown here is derived from an EMBL/GenBank/DDBJ whole genome shotgun (WGS) entry which is preliminary data.</text>
</comment>
<proteinExistence type="predicted"/>
<name>A0A438LXA7_9ACTN</name>